<dbReference type="RefSeq" id="WP_135443744.1">
    <property type="nucleotide sequence ID" value="NZ_SRLE01000007.1"/>
</dbReference>
<dbReference type="AlphaFoldDB" id="A0A4Z0M1E4"/>
<gene>
    <name evidence="1" type="ORF">E4634_10815</name>
</gene>
<dbReference type="EMBL" id="SRLE01000007">
    <property type="protein sequence ID" value="TGD73513.1"/>
    <property type="molecule type" value="Genomic_DNA"/>
</dbReference>
<dbReference type="OrthoDB" id="5571233at2"/>
<organism evidence="1 2">
    <name type="scientific">Mangrovimicrobium sediminis</name>
    <dbReference type="NCBI Taxonomy" id="2562682"/>
    <lineage>
        <taxon>Bacteria</taxon>
        <taxon>Pseudomonadati</taxon>
        <taxon>Pseudomonadota</taxon>
        <taxon>Gammaproteobacteria</taxon>
        <taxon>Cellvibrionales</taxon>
        <taxon>Halieaceae</taxon>
        <taxon>Mangrovimicrobium</taxon>
    </lineage>
</organism>
<dbReference type="Proteomes" id="UP000298050">
    <property type="component" value="Unassembled WGS sequence"/>
</dbReference>
<sequence length="152" mass="17035">MFEHTQLDGEKHRVLATQSDYLQPEVLEIREPKNGQPVDKACRTQFGVVGEVLVERYLPSEATGEAWPHDSAGSPWWSVVGHPPHGGIVADFNKYIGGAYHRQLDPANNIVAYAEQGEAVVFDGSDYVVTRKSDEQELRGPQLIALRQQYYN</sequence>
<reference evidence="1 2" key="1">
    <citation type="submission" date="2019-04" db="EMBL/GenBank/DDBJ databases">
        <title>Taxonomy of novel Haliea sp. from mangrove soil of West Coast of India.</title>
        <authorList>
            <person name="Verma A."/>
            <person name="Kumar P."/>
            <person name="Krishnamurthi S."/>
        </authorList>
    </citation>
    <scope>NUCLEOTIDE SEQUENCE [LARGE SCALE GENOMIC DNA]</scope>
    <source>
        <strain evidence="1 2">SAOS-164</strain>
    </source>
</reference>
<name>A0A4Z0M1E4_9GAMM</name>
<evidence type="ECO:0000313" key="1">
    <source>
        <dbReference type="EMBL" id="TGD73513.1"/>
    </source>
</evidence>
<protein>
    <submittedName>
        <fullName evidence="1">Uncharacterized protein</fullName>
    </submittedName>
</protein>
<proteinExistence type="predicted"/>
<accession>A0A4Z0M1E4</accession>
<evidence type="ECO:0000313" key="2">
    <source>
        <dbReference type="Proteomes" id="UP000298050"/>
    </source>
</evidence>
<comment type="caution">
    <text evidence="1">The sequence shown here is derived from an EMBL/GenBank/DDBJ whole genome shotgun (WGS) entry which is preliminary data.</text>
</comment>
<keyword evidence="2" id="KW-1185">Reference proteome</keyword>